<dbReference type="CDD" id="cd13831">
    <property type="entry name" value="HU"/>
    <property type="match status" value="1"/>
</dbReference>
<dbReference type="EMBL" id="LIZS01000004">
    <property type="protein sequence ID" value="KPJ54318.1"/>
    <property type="molecule type" value="Genomic_DNA"/>
</dbReference>
<dbReference type="PANTHER" id="PTHR33175:SF3">
    <property type="entry name" value="DNA-BINDING PROTEIN HU-BETA"/>
    <property type="match status" value="1"/>
</dbReference>
<dbReference type="GO" id="GO:0005829">
    <property type="term" value="C:cytosol"/>
    <property type="evidence" value="ECO:0007669"/>
    <property type="project" value="TreeGrafter"/>
</dbReference>
<dbReference type="SMART" id="SM00411">
    <property type="entry name" value="BHL"/>
    <property type="match status" value="1"/>
</dbReference>
<dbReference type="Proteomes" id="UP000052008">
    <property type="component" value="Unassembled WGS sequence"/>
</dbReference>
<dbReference type="InterPro" id="IPR010992">
    <property type="entry name" value="IHF-like_DNA-bd_dom_sf"/>
</dbReference>
<keyword evidence="2" id="KW-0238">DNA-binding</keyword>
<proteinExistence type="inferred from homology"/>
<dbReference type="AlphaFoldDB" id="A0A0S7WVS8"/>
<evidence type="ECO:0000256" key="1">
    <source>
        <dbReference type="ARBA" id="ARBA00023067"/>
    </source>
</evidence>
<gene>
    <name evidence="4" type="ORF">AMJ39_00830</name>
</gene>
<evidence type="ECO:0008006" key="6">
    <source>
        <dbReference type="Google" id="ProtNLM"/>
    </source>
</evidence>
<dbReference type="PROSITE" id="PS00045">
    <property type="entry name" value="HISTONE_LIKE"/>
    <property type="match status" value="1"/>
</dbReference>
<dbReference type="PANTHER" id="PTHR33175">
    <property type="entry name" value="DNA-BINDING PROTEIN HU"/>
    <property type="match status" value="1"/>
</dbReference>
<dbReference type="Pfam" id="PF00216">
    <property type="entry name" value="Bac_DNA_binding"/>
    <property type="match status" value="1"/>
</dbReference>
<reference evidence="4 5" key="1">
    <citation type="journal article" date="2015" name="Microbiome">
        <title>Genomic resolution of linkages in carbon, nitrogen, and sulfur cycling among widespread estuary sediment bacteria.</title>
        <authorList>
            <person name="Baker B.J."/>
            <person name="Lazar C.S."/>
            <person name="Teske A.P."/>
            <person name="Dick G.J."/>
        </authorList>
    </citation>
    <scope>NUCLEOTIDE SEQUENCE [LARGE SCALE GENOMIC DNA]</scope>
    <source>
        <strain evidence="4">DG_24</strain>
    </source>
</reference>
<dbReference type="InterPro" id="IPR020816">
    <property type="entry name" value="Histone-like_DNA-bd_CS"/>
</dbReference>
<accession>A0A0S7WVS8</accession>
<comment type="similarity">
    <text evidence="3">Belongs to the bacterial histone-like protein family.</text>
</comment>
<dbReference type="Gene3D" id="4.10.520.10">
    <property type="entry name" value="IHF-like DNA-binding proteins"/>
    <property type="match status" value="1"/>
</dbReference>
<evidence type="ECO:0000256" key="3">
    <source>
        <dbReference type="RuleBase" id="RU003939"/>
    </source>
</evidence>
<sequence length="90" mass="9818">MNKQDVINAMAKDARITKRQADVALSAMLGGITKALKKGDRVSFVGFGTFSVKKRAPRNARNPQTGEIIHVKGKRVPAFKAGQKLRNAIK</sequence>
<dbReference type="SUPFAM" id="SSF47729">
    <property type="entry name" value="IHF-like DNA-binding proteins"/>
    <property type="match status" value="1"/>
</dbReference>
<dbReference type="GO" id="GO:0030527">
    <property type="term" value="F:structural constituent of chromatin"/>
    <property type="evidence" value="ECO:0007669"/>
    <property type="project" value="InterPro"/>
</dbReference>
<dbReference type="STRING" id="1703770.AMJ39_00830"/>
<evidence type="ECO:0000313" key="4">
    <source>
        <dbReference type="EMBL" id="KPJ54318.1"/>
    </source>
</evidence>
<evidence type="ECO:0000313" key="5">
    <source>
        <dbReference type="Proteomes" id="UP000052008"/>
    </source>
</evidence>
<dbReference type="GO" id="GO:0030261">
    <property type="term" value="P:chromosome condensation"/>
    <property type="evidence" value="ECO:0007669"/>
    <property type="project" value="UniProtKB-KW"/>
</dbReference>
<dbReference type="InterPro" id="IPR000119">
    <property type="entry name" value="Hist_DNA-bd"/>
</dbReference>
<dbReference type="GO" id="GO:0003677">
    <property type="term" value="F:DNA binding"/>
    <property type="evidence" value="ECO:0007669"/>
    <property type="project" value="UniProtKB-KW"/>
</dbReference>
<evidence type="ECO:0000256" key="2">
    <source>
        <dbReference type="ARBA" id="ARBA00023125"/>
    </source>
</evidence>
<comment type="caution">
    <text evidence="4">The sequence shown here is derived from an EMBL/GenBank/DDBJ whole genome shotgun (WGS) entry which is preliminary data.</text>
</comment>
<organism evidence="4 5">
    <name type="scientific">candidate division TA06 bacterium DG_24</name>
    <dbReference type="NCBI Taxonomy" id="1703770"/>
    <lineage>
        <taxon>Bacteria</taxon>
        <taxon>Bacteria division TA06</taxon>
    </lineage>
</organism>
<name>A0A0S7WVS8_UNCT6</name>
<keyword evidence="1" id="KW-0226">DNA condensation</keyword>
<dbReference type="PRINTS" id="PR01727">
    <property type="entry name" value="DNABINDINGHU"/>
</dbReference>
<protein>
    <recommendedName>
        <fullName evidence="6">DNA-binding protein HU</fullName>
    </recommendedName>
</protein>